<evidence type="ECO:0000313" key="2">
    <source>
        <dbReference type="EnsemblPlants" id="OPUNC05G06990.1"/>
    </source>
</evidence>
<keyword evidence="3" id="KW-1185">Reference proteome</keyword>
<proteinExistence type="predicted"/>
<dbReference type="HOGENOM" id="CLU_2472933_0_0_1"/>
<evidence type="ECO:0000313" key="3">
    <source>
        <dbReference type="Proteomes" id="UP000026962"/>
    </source>
</evidence>
<feature type="region of interest" description="Disordered" evidence="1">
    <location>
        <begin position="1"/>
        <end position="26"/>
    </location>
</feature>
<organism evidence="2">
    <name type="scientific">Oryza punctata</name>
    <name type="common">Red rice</name>
    <dbReference type="NCBI Taxonomy" id="4537"/>
    <lineage>
        <taxon>Eukaryota</taxon>
        <taxon>Viridiplantae</taxon>
        <taxon>Streptophyta</taxon>
        <taxon>Embryophyta</taxon>
        <taxon>Tracheophyta</taxon>
        <taxon>Spermatophyta</taxon>
        <taxon>Magnoliopsida</taxon>
        <taxon>Liliopsida</taxon>
        <taxon>Poales</taxon>
        <taxon>Poaceae</taxon>
        <taxon>BOP clade</taxon>
        <taxon>Oryzoideae</taxon>
        <taxon>Oryzeae</taxon>
        <taxon>Oryzinae</taxon>
        <taxon>Oryza</taxon>
    </lineage>
</organism>
<name>A0A0E0KZV8_ORYPU</name>
<evidence type="ECO:0000256" key="1">
    <source>
        <dbReference type="SAM" id="MobiDB-lite"/>
    </source>
</evidence>
<protein>
    <submittedName>
        <fullName evidence="2">Uncharacterized protein</fullName>
    </submittedName>
</protein>
<dbReference type="EnsemblPlants" id="OPUNC05G06990.1">
    <property type="protein sequence ID" value="OPUNC05G06990.1"/>
    <property type="gene ID" value="OPUNC05G06990"/>
</dbReference>
<dbReference type="Proteomes" id="UP000026962">
    <property type="component" value="Chromosome 5"/>
</dbReference>
<accession>A0A0E0KZV8</accession>
<reference evidence="2" key="2">
    <citation type="submission" date="2018-05" db="EMBL/GenBank/DDBJ databases">
        <title>OpunRS2 (Oryza punctata Reference Sequence Version 2).</title>
        <authorList>
            <person name="Zhang J."/>
            <person name="Kudrna D."/>
            <person name="Lee S."/>
            <person name="Talag J."/>
            <person name="Welchert J."/>
            <person name="Wing R.A."/>
        </authorList>
    </citation>
    <scope>NUCLEOTIDE SEQUENCE [LARGE SCALE GENOMIC DNA]</scope>
</reference>
<reference evidence="2" key="1">
    <citation type="submission" date="2015-04" db="UniProtKB">
        <authorList>
            <consortium name="EnsemblPlants"/>
        </authorList>
    </citation>
    <scope>IDENTIFICATION</scope>
</reference>
<dbReference type="AlphaFoldDB" id="A0A0E0KZV8"/>
<dbReference type="Gramene" id="OPUNC05G06990.1">
    <property type="protein sequence ID" value="OPUNC05G06990.1"/>
    <property type="gene ID" value="OPUNC05G06990"/>
</dbReference>
<sequence>MQTDELTDLAGRISQPGEAATGDDGGCQNLQLITPAMLTTNTFQSEARGVSEFPGSCLFSGYSFRDVSRGQKTRTAMGFGVSSALLSR</sequence>